<name>A0A1G1WCH4_9BACT</name>
<dbReference type="SMART" id="SM01118">
    <property type="entry name" value="CYTH"/>
    <property type="match status" value="1"/>
</dbReference>
<reference evidence="3 4" key="1">
    <citation type="journal article" date="2016" name="Nat. Commun.">
        <title>Thousands of microbial genomes shed light on interconnected biogeochemical processes in an aquifer system.</title>
        <authorList>
            <person name="Anantharaman K."/>
            <person name="Brown C.T."/>
            <person name="Hug L.A."/>
            <person name="Sharon I."/>
            <person name="Castelle C.J."/>
            <person name="Probst A.J."/>
            <person name="Thomas B.C."/>
            <person name="Singh A."/>
            <person name="Wilkins M.J."/>
            <person name="Karaoz U."/>
            <person name="Brodie E.L."/>
            <person name="Williams K.H."/>
            <person name="Hubbard S.S."/>
            <person name="Banfield J.F."/>
        </authorList>
    </citation>
    <scope>NUCLEOTIDE SEQUENCE [LARGE SCALE GENOMIC DNA]</scope>
</reference>
<dbReference type="InterPro" id="IPR033469">
    <property type="entry name" value="CYTH-like_dom_sf"/>
</dbReference>
<proteinExistence type="predicted"/>
<dbReference type="PROSITE" id="PS51707">
    <property type="entry name" value="CYTH"/>
    <property type="match status" value="1"/>
</dbReference>
<evidence type="ECO:0000259" key="2">
    <source>
        <dbReference type="PROSITE" id="PS51707"/>
    </source>
</evidence>
<dbReference type="CDD" id="cd07891">
    <property type="entry name" value="CYTH-like_CthTTM-like_1"/>
    <property type="match status" value="1"/>
</dbReference>
<dbReference type="Proteomes" id="UP000177588">
    <property type="component" value="Unassembled WGS sequence"/>
</dbReference>
<evidence type="ECO:0000313" key="3">
    <source>
        <dbReference type="EMBL" id="OGY25388.1"/>
    </source>
</evidence>
<evidence type="ECO:0000256" key="1">
    <source>
        <dbReference type="PIRSR" id="PIRSR016487-1"/>
    </source>
</evidence>
<dbReference type="Gene3D" id="2.40.320.10">
    <property type="entry name" value="Hypothetical Protein Pfu-838710-001"/>
    <property type="match status" value="1"/>
</dbReference>
<dbReference type="Pfam" id="PF01928">
    <property type="entry name" value="CYTH"/>
    <property type="match status" value="1"/>
</dbReference>
<feature type="active site" description="Proton acceptor" evidence="1">
    <location>
        <position position="29"/>
    </location>
</feature>
<dbReference type="EMBL" id="MHCT01000030">
    <property type="protein sequence ID" value="OGY25388.1"/>
    <property type="molecule type" value="Genomic_DNA"/>
</dbReference>
<dbReference type="InterPro" id="IPR012042">
    <property type="entry name" value="NeuTTM/CthTTM-like"/>
</dbReference>
<dbReference type="AlphaFoldDB" id="A0A1G1WCH4"/>
<accession>A0A1G1WCH4</accession>
<feature type="domain" description="CYTH" evidence="2">
    <location>
        <begin position="2"/>
        <end position="143"/>
    </location>
</feature>
<dbReference type="InterPro" id="IPR023577">
    <property type="entry name" value="CYTH_domain"/>
</dbReference>
<gene>
    <name evidence="3" type="ORF">A2Z24_00025</name>
</gene>
<dbReference type="PANTHER" id="PTHR40114:SF1">
    <property type="entry name" value="SLR0698 PROTEIN"/>
    <property type="match status" value="1"/>
</dbReference>
<dbReference type="PANTHER" id="PTHR40114">
    <property type="entry name" value="SLR0698 PROTEIN"/>
    <property type="match status" value="1"/>
</dbReference>
<comment type="caution">
    <text evidence="3">The sequence shown here is derived from an EMBL/GenBank/DDBJ whole genome shotgun (WGS) entry which is preliminary data.</text>
</comment>
<protein>
    <recommendedName>
        <fullName evidence="2">CYTH domain-containing protein</fullName>
    </recommendedName>
</protein>
<sequence>MKQEIERKFLINAKKLPKLLRPRKVTQGYLSQNPEIRARVTDKKACLTIKTLGELVRDEFEYEIPLKDAKKLLELTTLKVEKLRYFLTLNGFCWVIDFFQGENSPLVTAEVELPHETSKFKKPLWVGKEVTFDARFHNRSLAARPFSSWENKT</sequence>
<dbReference type="SUPFAM" id="SSF55154">
    <property type="entry name" value="CYTH-like phosphatases"/>
    <property type="match status" value="1"/>
</dbReference>
<dbReference type="PIRSF" id="PIRSF016487">
    <property type="entry name" value="CYTH_UCP016487"/>
    <property type="match status" value="1"/>
</dbReference>
<dbReference type="STRING" id="1802597.A2Z24_00025"/>
<evidence type="ECO:0000313" key="4">
    <source>
        <dbReference type="Proteomes" id="UP000177588"/>
    </source>
</evidence>
<organism evidence="3 4">
    <name type="scientific">Candidatus Woykebacteria bacterium RBG_16_44_10</name>
    <dbReference type="NCBI Taxonomy" id="1802597"/>
    <lineage>
        <taxon>Bacteria</taxon>
        <taxon>Candidatus Woykeibacteriota</taxon>
    </lineage>
</organism>